<accession>A0A224XRT2</accession>
<dbReference type="EMBL" id="GFTR01001211">
    <property type="protein sequence ID" value="JAW15215.1"/>
    <property type="molecule type" value="Transcribed_RNA"/>
</dbReference>
<feature type="chain" id="PRO_5012940104" evidence="1">
    <location>
        <begin position="30"/>
        <end position="89"/>
    </location>
</feature>
<evidence type="ECO:0000256" key="1">
    <source>
        <dbReference type="SAM" id="SignalP"/>
    </source>
</evidence>
<protein>
    <submittedName>
        <fullName evidence="2">Putative secreted protein</fullName>
    </submittedName>
</protein>
<organism evidence="2">
    <name type="scientific">Panstrongylus lignarius</name>
    <dbReference type="NCBI Taxonomy" id="156445"/>
    <lineage>
        <taxon>Eukaryota</taxon>
        <taxon>Metazoa</taxon>
        <taxon>Ecdysozoa</taxon>
        <taxon>Arthropoda</taxon>
        <taxon>Hexapoda</taxon>
        <taxon>Insecta</taxon>
        <taxon>Pterygota</taxon>
        <taxon>Neoptera</taxon>
        <taxon>Paraneoptera</taxon>
        <taxon>Hemiptera</taxon>
        <taxon>Heteroptera</taxon>
        <taxon>Panheteroptera</taxon>
        <taxon>Cimicomorpha</taxon>
        <taxon>Reduviidae</taxon>
        <taxon>Triatominae</taxon>
        <taxon>Panstrongylus</taxon>
    </lineage>
</organism>
<evidence type="ECO:0000313" key="2">
    <source>
        <dbReference type="EMBL" id="JAW15215.1"/>
    </source>
</evidence>
<reference evidence="2" key="1">
    <citation type="journal article" date="2018" name="PLoS Negl. Trop. Dis.">
        <title>An insight into the salivary gland and fat body transcriptome of Panstrongylus lignarius (Hemiptera: Heteroptera), the main vector of Chagas disease in Peru.</title>
        <authorList>
            <person name="Nevoa J.C."/>
            <person name="Mendes M.T."/>
            <person name="da Silva M.V."/>
            <person name="Soares S.C."/>
            <person name="Oliveira C.J.F."/>
            <person name="Ribeiro J.M.C."/>
        </authorList>
    </citation>
    <scope>NUCLEOTIDE SEQUENCE</scope>
</reference>
<dbReference type="AlphaFoldDB" id="A0A224XRT2"/>
<sequence length="89" mass="10110">MPTSCRHHLSSQDIFLLCILLLQTQISHTQEWPRDLSRLLFLLKFLLPSNTGDINTLLSTFLSDFKSLITPLISLLTTMVSRLLPNQAS</sequence>
<name>A0A224XRT2_9HEMI</name>
<feature type="signal peptide" evidence="1">
    <location>
        <begin position="1"/>
        <end position="29"/>
    </location>
</feature>
<proteinExistence type="predicted"/>
<keyword evidence="1" id="KW-0732">Signal</keyword>